<dbReference type="EMBL" id="JBCGBG010000010">
    <property type="protein sequence ID" value="MEL7698345.1"/>
    <property type="molecule type" value="Genomic_DNA"/>
</dbReference>
<protein>
    <submittedName>
        <fullName evidence="2">Uncharacterized protein</fullName>
    </submittedName>
</protein>
<evidence type="ECO:0000313" key="3">
    <source>
        <dbReference type="Proteomes" id="UP001468095"/>
    </source>
</evidence>
<proteinExistence type="predicted"/>
<name>A0ABU9MRQ1_9GAMM</name>
<dbReference type="Proteomes" id="UP001468095">
    <property type="component" value="Unassembled WGS sequence"/>
</dbReference>
<evidence type="ECO:0000313" key="2">
    <source>
        <dbReference type="EMBL" id="MEL7698345.1"/>
    </source>
</evidence>
<keyword evidence="3" id="KW-1185">Reference proteome</keyword>
<keyword evidence="1" id="KW-1133">Transmembrane helix</keyword>
<evidence type="ECO:0000256" key="1">
    <source>
        <dbReference type="SAM" id="Phobius"/>
    </source>
</evidence>
<keyword evidence="1" id="KW-0472">Membrane</keyword>
<feature type="transmembrane region" description="Helical" evidence="1">
    <location>
        <begin position="25"/>
        <end position="46"/>
    </location>
</feature>
<dbReference type="RefSeq" id="WP_031377970.1">
    <property type="nucleotide sequence ID" value="NZ_JBCGBG010000010.1"/>
</dbReference>
<organism evidence="2 3">
    <name type="scientific">Pantoea brenneri</name>
    <dbReference type="NCBI Taxonomy" id="472694"/>
    <lineage>
        <taxon>Bacteria</taxon>
        <taxon>Pseudomonadati</taxon>
        <taxon>Pseudomonadota</taxon>
        <taxon>Gammaproteobacteria</taxon>
        <taxon>Enterobacterales</taxon>
        <taxon>Erwiniaceae</taxon>
        <taxon>Pantoea</taxon>
    </lineage>
</organism>
<accession>A0ABU9MRQ1</accession>
<keyword evidence="1" id="KW-0812">Transmembrane</keyword>
<gene>
    <name evidence="2" type="ORF">AABB92_22145</name>
</gene>
<sequence>MSFWLLAVVLNGIWIGIFQFALPDALSVTEFSMGIIICLLLARVMASKAEKSTGDKILIPVTGLGLLV</sequence>
<comment type="caution">
    <text evidence="2">The sequence shown here is derived from an EMBL/GenBank/DDBJ whole genome shotgun (WGS) entry which is preliminary data.</text>
</comment>
<reference evidence="2 3" key="1">
    <citation type="submission" date="2024-04" db="EMBL/GenBank/DDBJ databases">
        <authorList>
            <person name="Suleimanova A.D."/>
            <person name="Pudova D.S."/>
            <person name="Shagimardanova E.I."/>
            <person name="Sharipova M.R."/>
        </authorList>
    </citation>
    <scope>NUCLEOTIDE SEQUENCE [LARGE SCALE GENOMIC DNA]</scope>
    <source>
        <strain evidence="2 3">3.1</strain>
    </source>
</reference>